<evidence type="ECO:0000313" key="2">
    <source>
        <dbReference type="Proteomes" id="UP000054653"/>
    </source>
</evidence>
<gene>
    <name evidence="1" type="ORF">T03_16480</name>
</gene>
<dbReference type="Proteomes" id="UP000054653">
    <property type="component" value="Unassembled WGS sequence"/>
</dbReference>
<sequence>MALCIFPSVLRVFRSDIRVASVADARLELGPKGGGFQHSPYKCRRISSGMFLFPGLIAALPELTLSTTVGRSSRTCSTRARDRDFQCLTTSETLISLPSHIVALLSPRPAPVRSTVHLSHDRASVTVFSHRDLLLDLTARAIPTIGPTHPYWWQASSIWFLLRTPSALACL</sequence>
<keyword evidence="2" id="KW-1185">Reference proteome</keyword>
<dbReference type="EMBL" id="JYDI01000260">
    <property type="protein sequence ID" value="KRY47001.1"/>
    <property type="molecule type" value="Genomic_DNA"/>
</dbReference>
<evidence type="ECO:0000313" key="1">
    <source>
        <dbReference type="EMBL" id="KRY47001.1"/>
    </source>
</evidence>
<reference evidence="1 2" key="1">
    <citation type="submission" date="2015-01" db="EMBL/GenBank/DDBJ databases">
        <title>Evolution of Trichinella species and genotypes.</title>
        <authorList>
            <person name="Korhonen P.K."/>
            <person name="Edoardo P."/>
            <person name="Giuseppe L.R."/>
            <person name="Gasser R.B."/>
        </authorList>
    </citation>
    <scope>NUCLEOTIDE SEQUENCE [LARGE SCALE GENOMIC DNA]</scope>
    <source>
        <strain evidence="1">ISS120</strain>
    </source>
</reference>
<dbReference type="AlphaFoldDB" id="A0A0V1CCF4"/>
<name>A0A0V1CCF4_TRIBR</name>
<protein>
    <submittedName>
        <fullName evidence="1">Uncharacterized protein</fullName>
    </submittedName>
</protein>
<comment type="caution">
    <text evidence="1">The sequence shown here is derived from an EMBL/GenBank/DDBJ whole genome shotgun (WGS) entry which is preliminary data.</text>
</comment>
<organism evidence="1 2">
    <name type="scientific">Trichinella britovi</name>
    <name type="common">Parasitic roundworm</name>
    <dbReference type="NCBI Taxonomy" id="45882"/>
    <lineage>
        <taxon>Eukaryota</taxon>
        <taxon>Metazoa</taxon>
        <taxon>Ecdysozoa</taxon>
        <taxon>Nematoda</taxon>
        <taxon>Enoplea</taxon>
        <taxon>Dorylaimia</taxon>
        <taxon>Trichinellida</taxon>
        <taxon>Trichinellidae</taxon>
        <taxon>Trichinella</taxon>
    </lineage>
</organism>
<accession>A0A0V1CCF4</accession>
<proteinExistence type="predicted"/>